<dbReference type="AlphaFoldDB" id="A0A4Y9SHH8"/>
<dbReference type="EMBL" id="SPVF01000123">
    <property type="protein sequence ID" value="TFW21143.1"/>
    <property type="molecule type" value="Genomic_DNA"/>
</dbReference>
<organism evidence="1 2">
    <name type="scientific">Zemynaea arenosa</name>
    <dbReference type="NCBI Taxonomy" id="2561931"/>
    <lineage>
        <taxon>Bacteria</taxon>
        <taxon>Pseudomonadati</taxon>
        <taxon>Pseudomonadota</taxon>
        <taxon>Betaproteobacteria</taxon>
        <taxon>Burkholderiales</taxon>
        <taxon>Oxalobacteraceae</taxon>
        <taxon>Telluria group</taxon>
        <taxon>Zemynaea</taxon>
    </lineage>
</organism>
<dbReference type="Proteomes" id="UP000298438">
    <property type="component" value="Unassembled WGS sequence"/>
</dbReference>
<evidence type="ECO:0000313" key="2">
    <source>
        <dbReference type="Proteomes" id="UP000298438"/>
    </source>
</evidence>
<proteinExistence type="predicted"/>
<reference evidence="1 2" key="1">
    <citation type="submission" date="2019-03" db="EMBL/GenBank/DDBJ databases">
        <title>Draft Genome Sequence of Massilia arenosa sp. nov., a Novel Massilia Species Isolated from a Sandy-loam Maize Soil.</title>
        <authorList>
            <person name="Raths R."/>
            <person name="Peta V."/>
            <person name="Bucking H."/>
        </authorList>
    </citation>
    <scope>NUCLEOTIDE SEQUENCE [LARGE SCALE GENOMIC DNA]</scope>
    <source>
        <strain evidence="1 2">MC02</strain>
    </source>
</reference>
<gene>
    <name evidence="1" type="ORF">E4L96_09295</name>
</gene>
<comment type="caution">
    <text evidence="1">The sequence shown here is derived from an EMBL/GenBank/DDBJ whole genome shotgun (WGS) entry which is preliminary data.</text>
</comment>
<keyword evidence="2" id="KW-1185">Reference proteome</keyword>
<accession>A0A4Y9SHH8</accession>
<evidence type="ECO:0000313" key="1">
    <source>
        <dbReference type="EMBL" id="TFW21143.1"/>
    </source>
</evidence>
<sequence>MEASSQCCEARAEQIARLLAVIERDLAFIGHDHLTKADLHRELHAVTWNRRRMAAMLATIFL</sequence>
<dbReference type="RefSeq" id="WP_135206939.1">
    <property type="nucleotide sequence ID" value="NZ_SPVF01000123.1"/>
</dbReference>
<name>A0A4Y9SHH8_9BURK</name>
<protein>
    <submittedName>
        <fullName evidence="1">Uncharacterized protein</fullName>
    </submittedName>
</protein>